<feature type="transmembrane region" description="Helical" evidence="2">
    <location>
        <begin position="178"/>
        <end position="199"/>
    </location>
</feature>
<evidence type="ECO:0000313" key="4">
    <source>
        <dbReference type="Proteomes" id="UP000244803"/>
    </source>
</evidence>
<keyword evidence="2" id="KW-1133">Transmembrane helix</keyword>
<protein>
    <submittedName>
        <fullName evidence="3">Uncharacterized protein</fullName>
    </submittedName>
</protein>
<name>A0A976QUK1_THEOR</name>
<evidence type="ECO:0000313" key="3">
    <source>
        <dbReference type="EMBL" id="UKJ87987.2"/>
    </source>
</evidence>
<gene>
    <name evidence="3" type="ORF">MACJ_000429</name>
</gene>
<dbReference type="AlphaFoldDB" id="A0A976QUK1"/>
<accession>A0A976QUK1</accession>
<dbReference type="EMBL" id="CP056065">
    <property type="protein sequence ID" value="UKJ87987.2"/>
    <property type="molecule type" value="Genomic_DNA"/>
</dbReference>
<evidence type="ECO:0000256" key="1">
    <source>
        <dbReference type="SAM" id="MobiDB-lite"/>
    </source>
</evidence>
<dbReference type="Proteomes" id="UP000244803">
    <property type="component" value="Chromosome 1"/>
</dbReference>
<dbReference type="OrthoDB" id="359566at2759"/>
<feature type="region of interest" description="Disordered" evidence="1">
    <location>
        <begin position="279"/>
        <end position="315"/>
    </location>
</feature>
<feature type="compositionally biased region" description="Polar residues" evidence="1">
    <location>
        <begin position="396"/>
        <end position="411"/>
    </location>
</feature>
<evidence type="ECO:0000256" key="2">
    <source>
        <dbReference type="SAM" id="Phobius"/>
    </source>
</evidence>
<feature type="transmembrane region" description="Helical" evidence="2">
    <location>
        <begin position="696"/>
        <end position="717"/>
    </location>
</feature>
<proteinExistence type="predicted"/>
<feature type="transmembrane region" description="Helical" evidence="2">
    <location>
        <begin position="47"/>
        <end position="73"/>
    </location>
</feature>
<feature type="transmembrane region" description="Helical" evidence="2">
    <location>
        <begin position="663"/>
        <end position="684"/>
    </location>
</feature>
<feature type="transmembrane region" description="Helical" evidence="2">
    <location>
        <begin position="85"/>
        <end position="107"/>
    </location>
</feature>
<keyword evidence="2" id="KW-0812">Transmembrane</keyword>
<feature type="region of interest" description="Disordered" evidence="1">
    <location>
        <begin position="396"/>
        <end position="435"/>
    </location>
</feature>
<reference evidence="3" key="1">
    <citation type="submission" date="2022-07" db="EMBL/GenBank/DDBJ databases">
        <title>Evaluation of T. orientalis genome assembly methods using nanopore sequencing and analysis of variation between genomes.</title>
        <authorList>
            <person name="Yam J."/>
            <person name="Micallef M.L."/>
            <person name="Liu M."/>
            <person name="Djordjevic S.P."/>
            <person name="Bogema D.R."/>
            <person name="Jenkins C."/>
        </authorList>
    </citation>
    <scope>NUCLEOTIDE SEQUENCE</scope>
    <source>
        <strain evidence="3">Fish Creek</strain>
    </source>
</reference>
<feature type="transmembrane region" description="Helical" evidence="2">
    <location>
        <begin position="620"/>
        <end position="643"/>
    </location>
</feature>
<sequence length="813" mass="93146">MKIRRILRKICMFLVGVNLIQPLRLFIDSSDYVFEKFKVPLEEMGGYLSRGNLLMAILSGIGTILVCFYLMLLSPKLGINHFNKLLTIITNWVVLVFDLVILIIFTIGGQGGYFKVFFFVVVASTFAFGVNEAFLLIVDPVNIPFFLLGVSCSAFQVVMYHLIYVACGTGESINNFKMALGQIIISFVLSVLVVGLCNYSYGGKTLFNIVGIHRLCDFILDNSSKRLFDDYRKVSKYKKFLNEEIVSEIKNLEYEIILRFNIKTNYRITNIIKRGNKSKNTDMNARTSHSSNANNGGNNNRDSIDNNNNDEIPEESIDERVKIGVKVTSLRYENMMQGLEIYRHEVEKDVKLSRIKGEFTDIDVNLFHFKYADVYTKDRLSLINVVTVQFSPNNDLANNTDTSFANSAPSESNGKNGHHNRSNKNNKSKYKELQSDKEGEELGVYEMNYYFFVVHDRMYQYKPSENEWVHPVELLLSLVNLHKRSLQNMNVKDSVGLCKKVNKSMRKCYYNILCWKKNKRVDEYNHHTDFNYNYDDELGMGGNHPNAVGPRNTGGHGGNHGVIDPNGTVTGHNANELANGPNAHAASPDHMMIHNAAEEELYNDLRRKLVMLFLNNKLRWAIKGASLPLTLNVATILSLFMSFPMMDIYDGLEPDAAIRFEMVIKIVSVIPGVLICVVCTVDFLKNLSMQKPWHRVHNYVYLSYLMYILVCFATLLLTRSGNDIVSNNAFVLVMSLVVVVTFQINTITSFTSIMFQKSSKLDYLTLNYLDNNIKTNVQLMSFNLFVFHLVRLIYLWIYKNYTNRLFKLLYWVI</sequence>
<feature type="transmembrane region" description="Helical" evidence="2">
    <location>
        <begin position="113"/>
        <end position="138"/>
    </location>
</feature>
<feature type="transmembrane region" description="Helical" evidence="2">
    <location>
        <begin position="145"/>
        <end position="166"/>
    </location>
</feature>
<feature type="compositionally biased region" description="Basic residues" evidence="1">
    <location>
        <begin position="416"/>
        <end position="428"/>
    </location>
</feature>
<feature type="compositionally biased region" description="Low complexity" evidence="1">
    <location>
        <begin position="290"/>
        <end position="310"/>
    </location>
</feature>
<organism evidence="3 4">
    <name type="scientific">Theileria orientalis</name>
    <dbReference type="NCBI Taxonomy" id="68886"/>
    <lineage>
        <taxon>Eukaryota</taxon>
        <taxon>Sar</taxon>
        <taxon>Alveolata</taxon>
        <taxon>Apicomplexa</taxon>
        <taxon>Aconoidasida</taxon>
        <taxon>Piroplasmida</taxon>
        <taxon>Theileriidae</taxon>
        <taxon>Theileria</taxon>
    </lineage>
</organism>
<feature type="transmembrane region" description="Helical" evidence="2">
    <location>
        <begin position="776"/>
        <end position="797"/>
    </location>
</feature>
<keyword evidence="2" id="KW-0472">Membrane</keyword>
<feature type="transmembrane region" description="Helical" evidence="2">
    <location>
        <begin position="729"/>
        <end position="755"/>
    </location>
</feature>